<dbReference type="eggNOG" id="COG0667">
    <property type="taxonomic scope" value="Bacteria"/>
</dbReference>
<dbReference type="Proteomes" id="UP000008871">
    <property type="component" value="Chromosome"/>
</dbReference>
<dbReference type="PANTHER" id="PTHR43364:SF4">
    <property type="entry name" value="NAD(P)-LINKED OXIDOREDUCTASE SUPERFAMILY PROTEIN"/>
    <property type="match status" value="1"/>
</dbReference>
<keyword evidence="4" id="KW-1185">Reference proteome</keyword>
<dbReference type="HOGENOM" id="CLU_023205_2_0_6"/>
<feature type="domain" description="NADP-dependent oxidoreductase" evidence="2">
    <location>
        <begin position="16"/>
        <end position="328"/>
    </location>
</feature>
<name>Q0VS25_ALCBS</name>
<organism evidence="3 4">
    <name type="scientific">Alcanivorax borkumensis (strain ATCC 700651 / DSM 11573 / NCIMB 13689 / SK2)</name>
    <dbReference type="NCBI Taxonomy" id="393595"/>
    <lineage>
        <taxon>Bacteria</taxon>
        <taxon>Pseudomonadati</taxon>
        <taxon>Pseudomonadota</taxon>
        <taxon>Gammaproteobacteria</taxon>
        <taxon>Oceanospirillales</taxon>
        <taxon>Alcanivoracaceae</taxon>
        <taxon>Alcanivorax</taxon>
    </lineage>
</organism>
<dbReference type="Pfam" id="PF00248">
    <property type="entry name" value="Aldo_ket_red"/>
    <property type="match status" value="1"/>
</dbReference>
<dbReference type="InterPro" id="IPR023210">
    <property type="entry name" value="NADP_OxRdtase_dom"/>
</dbReference>
<evidence type="ECO:0000256" key="1">
    <source>
        <dbReference type="ARBA" id="ARBA00023002"/>
    </source>
</evidence>
<dbReference type="InterPro" id="IPR050523">
    <property type="entry name" value="AKR_Detox_Biosynth"/>
</dbReference>
<evidence type="ECO:0000313" key="3">
    <source>
        <dbReference type="EMBL" id="CAL16023.1"/>
    </source>
</evidence>
<dbReference type="EMBL" id="AM286690">
    <property type="protein sequence ID" value="CAL16023.1"/>
    <property type="molecule type" value="Genomic_DNA"/>
</dbReference>
<dbReference type="InterPro" id="IPR036812">
    <property type="entry name" value="NAD(P)_OxRdtase_dom_sf"/>
</dbReference>
<dbReference type="PANTHER" id="PTHR43364">
    <property type="entry name" value="NADH-SPECIFIC METHYLGLYOXAL REDUCTASE-RELATED"/>
    <property type="match status" value="1"/>
</dbReference>
<evidence type="ECO:0000259" key="2">
    <source>
        <dbReference type="Pfam" id="PF00248"/>
    </source>
</evidence>
<reference evidence="3 4" key="1">
    <citation type="journal article" date="2006" name="Nat. Biotechnol.">
        <title>Genome sequence of the ubiquitous hydrocarbon-degrading marine bacterium Alcanivorax borkumensis.</title>
        <authorList>
            <person name="Schneiker S."/>
            <person name="Martins dos Santos V.A.P."/>
            <person name="Bartels D."/>
            <person name="Bekel T."/>
            <person name="Brecht M."/>
            <person name="Buhrmester J."/>
            <person name="Chernikova T.N."/>
            <person name="Denaro R."/>
            <person name="Ferrer M."/>
            <person name="Gertler C."/>
            <person name="Goesmann A."/>
            <person name="Golyshina O.V."/>
            <person name="Kaminski F."/>
            <person name="Khachane A.N."/>
            <person name="Lang S."/>
            <person name="Linke B."/>
            <person name="McHardy A.C."/>
            <person name="Meyer F."/>
            <person name="Nechitaylo T."/>
            <person name="Puehler A."/>
            <person name="Regenhardt D."/>
            <person name="Rupp O."/>
            <person name="Sabirova J.S."/>
            <person name="Selbitschka W."/>
            <person name="Yakimov M.M."/>
            <person name="Timmis K.N."/>
            <person name="Vorhoelter F.-J."/>
            <person name="Weidner S."/>
            <person name="Kaiser O."/>
            <person name="Golyshin P.N."/>
        </authorList>
    </citation>
    <scope>NUCLEOTIDE SEQUENCE [LARGE SCALE GENOMIC DNA]</scope>
    <source>
        <strain evidence="4">ATCC 700651 / DSM 11573 / NCIMB 13689 / SK2</strain>
    </source>
</reference>
<proteinExistence type="predicted"/>
<dbReference type="KEGG" id="abo:ABO_0575"/>
<keyword evidence="1 3" id="KW-0560">Oxidoreductase</keyword>
<gene>
    <name evidence="3" type="ordered locus">ABO_0575</name>
</gene>
<accession>Q0VS25</accession>
<evidence type="ECO:0000313" key="4">
    <source>
        <dbReference type="Proteomes" id="UP000008871"/>
    </source>
</evidence>
<dbReference type="Gene3D" id="3.20.20.100">
    <property type="entry name" value="NADP-dependent oxidoreductase domain"/>
    <property type="match status" value="1"/>
</dbReference>
<dbReference type="STRING" id="393595.ABO_0575"/>
<dbReference type="GO" id="GO:0016491">
    <property type="term" value="F:oxidoreductase activity"/>
    <property type="evidence" value="ECO:0007669"/>
    <property type="project" value="UniProtKB-KW"/>
</dbReference>
<dbReference type="SUPFAM" id="SSF51430">
    <property type="entry name" value="NAD(P)-linked oxidoreductase"/>
    <property type="match status" value="1"/>
</dbReference>
<protein>
    <submittedName>
        <fullName evidence="3">Oxidoreductase, aldo/keto reductase family</fullName>
        <ecNumber evidence="3">1.-.-.-</ecNumber>
    </submittedName>
</protein>
<dbReference type="AlphaFoldDB" id="Q0VS25"/>
<dbReference type="EC" id="1.-.-.-" evidence="3"/>
<sequence>MQHRRLGRTDLKVSALCLGTMTWGSQNTAQEGHAQMDMALDHGINFFDTAEMYAVPASPDTSFRTETIIGEWFARTGQRDKVVLATKAAGPGEYVKHIRGGPRFSAKSLQDAAEGSLNRLQTDVIDIYQLHWPERTTNFFGQLGYKHREGEEGIAISETVAGLKALVDTGKIRHWGLSNETPWGTMTFIHEAEKIGLAPPVSIQNPYSLLNRSFEVGLAEIAHREQVGLLAYSPLAFGMLSGKYRNDQWPEGARLTLFKQFARYSNPQAIAATEAYCELASERGVSPAQLALQFVTTRPFVTSNIIGATTLAQLEENLKSIDVPWDKDFGKSAKRDSHPFPVPSTLTRVTKCTMPH</sequence>
<dbReference type="CDD" id="cd19094">
    <property type="entry name" value="AKR_Tas-like"/>
    <property type="match status" value="1"/>
</dbReference>